<dbReference type="EMBL" id="CP163442">
    <property type="protein sequence ID" value="XDQ49884.1"/>
    <property type="molecule type" value="Genomic_DNA"/>
</dbReference>
<dbReference type="AlphaFoldDB" id="A0AB39R4P8"/>
<geneLocation type="plasmid" evidence="1">
    <name>unnamed1</name>
</geneLocation>
<sequence length="168" mass="17705">MGTNCRSSVQACQRLTPAITRAVHTIAHLVQTAGPGSHRITTAAHPTYGEPFAAHAHFDVIGEGAAAHWRGTHADAAAVAEVMTLAFIVANGSVVLATSATTGEEAVRGWLIDGRALRPLTADQVRLAYHEAPGPVPSDITFLTAFPVPPCTPADHRTVCRQHTPPRL</sequence>
<name>A0AB39R4P8_9ACTN</name>
<gene>
    <name evidence="1" type="ORF">AB5J52_48030</name>
</gene>
<dbReference type="RefSeq" id="WP_369228411.1">
    <property type="nucleotide sequence ID" value="NZ_CP163442.1"/>
</dbReference>
<reference evidence="1" key="1">
    <citation type="submission" date="2024-07" db="EMBL/GenBank/DDBJ databases">
        <authorList>
            <person name="Yu S.T."/>
        </authorList>
    </citation>
    <scope>NUCLEOTIDE SEQUENCE</scope>
    <source>
        <strain evidence="1">R39</strain>
        <plasmid evidence="1">unnamed1</plasmid>
    </source>
</reference>
<evidence type="ECO:0000313" key="1">
    <source>
        <dbReference type="EMBL" id="XDQ49884.1"/>
    </source>
</evidence>
<protein>
    <submittedName>
        <fullName evidence="1">Uncharacterized protein</fullName>
    </submittedName>
</protein>
<keyword evidence="1" id="KW-0614">Plasmid</keyword>
<accession>A0AB39R4P8</accession>
<organism evidence="1">
    <name type="scientific">Streptomyces sp. R39</name>
    <dbReference type="NCBI Taxonomy" id="3238631"/>
    <lineage>
        <taxon>Bacteria</taxon>
        <taxon>Bacillati</taxon>
        <taxon>Actinomycetota</taxon>
        <taxon>Actinomycetes</taxon>
        <taxon>Kitasatosporales</taxon>
        <taxon>Streptomycetaceae</taxon>
        <taxon>Streptomyces</taxon>
    </lineage>
</organism>
<proteinExistence type="predicted"/>